<reference evidence="2" key="1">
    <citation type="submission" date="2016-10" db="EMBL/GenBank/DDBJ databases">
        <authorList>
            <person name="Varghese N."/>
            <person name="Submissions S."/>
        </authorList>
    </citation>
    <scope>NUCLEOTIDE SEQUENCE [LARGE SCALE GENOMIC DNA]</scope>
    <source>
        <strain evidence="2">DSM 7481</strain>
    </source>
</reference>
<proteinExistence type="predicted"/>
<organism evidence="1 2">
    <name type="scientific">Paracidovorax konjaci</name>
    <dbReference type="NCBI Taxonomy" id="32040"/>
    <lineage>
        <taxon>Bacteria</taxon>
        <taxon>Pseudomonadati</taxon>
        <taxon>Pseudomonadota</taxon>
        <taxon>Betaproteobacteria</taxon>
        <taxon>Burkholderiales</taxon>
        <taxon>Comamonadaceae</taxon>
        <taxon>Paracidovorax</taxon>
    </lineage>
</organism>
<evidence type="ECO:0000313" key="2">
    <source>
        <dbReference type="Proteomes" id="UP000199517"/>
    </source>
</evidence>
<sequence>MPTNFLLPRLGIDIGRVLIAPDGADGGDTSFIGGSLDDALATPPCEGMFEHVPVLVDRFQGRVWLVSKAGPRVQEKTLRWLEHHHFHGRTGIPESHVRFCRERPQKADHCRALGITHFIDDREDVLRHLEGVVPHRFLFGPQRRPVADPQLRPVLAWDAAFAQVMATLASSGGAAPCR</sequence>
<dbReference type="Proteomes" id="UP000199517">
    <property type="component" value="Unassembled WGS sequence"/>
</dbReference>
<keyword evidence="2" id="KW-1185">Reference proteome</keyword>
<dbReference type="OrthoDB" id="3674144at2"/>
<name>A0A1I1VG77_9BURK</name>
<dbReference type="STRING" id="32040.SAMN04489710_106172"/>
<gene>
    <name evidence="1" type="ORF">SAMN04489710_106172</name>
</gene>
<accession>A0A1I1VG77</accession>
<evidence type="ECO:0000313" key="1">
    <source>
        <dbReference type="EMBL" id="SFD80093.1"/>
    </source>
</evidence>
<dbReference type="AlphaFoldDB" id="A0A1I1VG77"/>
<dbReference type="RefSeq" id="WP_092952191.1">
    <property type="nucleotide sequence ID" value="NZ_FOMQ01000006.1"/>
</dbReference>
<dbReference type="EMBL" id="FOMQ01000006">
    <property type="protein sequence ID" value="SFD80093.1"/>
    <property type="molecule type" value="Genomic_DNA"/>
</dbReference>
<protein>
    <submittedName>
        <fullName evidence="1">Uncharacterized protein</fullName>
    </submittedName>
</protein>